<feature type="transmembrane region" description="Helical" evidence="5">
    <location>
        <begin position="115"/>
        <end position="133"/>
    </location>
</feature>
<feature type="transmembrane region" description="Helical" evidence="5">
    <location>
        <begin position="367"/>
        <end position="388"/>
    </location>
</feature>
<evidence type="ECO:0000259" key="6">
    <source>
        <dbReference type="PROSITE" id="PS50850"/>
    </source>
</evidence>
<dbReference type="InterPro" id="IPR011701">
    <property type="entry name" value="MFS"/>
</dbReference>
<feature type="transmembrane region" description="Helical" evidence="5">
    <location>
        <begin position="476"/>
        <end position="498"/>
    </location>
</feature>
<feature type="transmembrane region" description="Helical" evidence="5">
    <location>
        <begin position="233"/>
        <end position="253"/>
    </location>
</feature>
<dbReference type="GO" id="GO:0022857">
    <property type="term" value="F:transmembrane transporter activity"/>
    <property type="evidence" value="ECO:0007669"/>
    <property type="project" value="InterPro"/>
</dbReference>
<dbReference type="Proteomes" id="UP000310066">
    <property type="component" value="Unassembled WGS sequence"/>
</dbReference>
<feature type="transmembrane region" description="Helical" evidence="5">
    <location>
        <begin position="69"/>
        <end position="95"/>
    </location>
</feature>
<name>A0A4U0UG98_9PEZI</name>
<evidence type="ECO:0000256" key="1">
    <source>
        <dbReference type="ARBA" id="ARBA00004141"/>
    </source>
</evidence>
<dbReference type="Gene3D" id="1.20.1250.20">
    <property type="entry name" value="MFS general substrate transporter like domains"/>
    <property type="match status" value="1"/>
</dbReference>
<gene>
    <name evidence="7" type="ORF">B0A54_13755</name>
</gene>
<dbReference type="InterPro" id="IPR036259">
    <property type="entry name" value="MFS_trans_sf"/>
</dbReference>
<keyword evidence="2 5" id="KW-0812">Transmembrane</keyword>
<feature type="transmembrane region" description="Helical" evidence="5">
    <location>
        <begin position="409"/>
        <end position="427"/>
    </location>
</feature>
<dbReference type="PANTHER" id="PTHR23502:SF181">
    <property type="entry name" value="MAJOR FACILITATOR SUPERFAMILY (MFS) PROFILE DOMAIN-CONTAINING PROTEIN"/>
    <property type="match status" value="1"/>
</dbReference>
<organism evidence="7 8">
    <name type="scientific">Friedmanniomyces endolithicus</name>
    <dbReference type="NCBI Taxonomy" id="329885"/>
    <lineage>
        <taxon>Eukaryota</taxon>
        <taxon>Fungi</taxon>
        <taxon>Dikarya</taxon>
        <taxon>Ascomycota</taxon>
        <taxon>Pezizomycotina</taxon>
        <taxon>Dothideomycetes</taxon>
        <taxon>Dothideomycetidae</taxon>
        <taxon>Mycosphaerellales</taxon>
        <taxon>Teratosphaeriaceae</taxon>
        <taxon>Friedmanniomyces</taxon>
    </lineage>
</organism>
<feature type="transmembrane region" description="Helical" evidence="5">
    <location>
        <begin position="325"/>
        <end position="347"/>
    </location>
</feature>
<dbReference type="OrthoDB" id="2533084at2759"/>
<protein>
    <recommendedName>
        <fullName evidence="6">Major facilitator superfamily (MFS) profile domain-containing protein</fullName>
    </recommendedName>
</protein>
<feature type="transmembrane region" description="Helical" evidence="5">
    <location>
        <begin position="504"/>
        <end position="527"/>
    </location>
</feature>
<comment type="caution">
    <text evidence="7">The sequence shown here is derived from an EMBL/GenBank/DDBJ whole genome shotgun (WGS) entry which is preliminary data.</text>
</comment>
<feature type="transmembrane region" description="Helical" evidence="5">
    <location>
        <begin position="204"/>
        <end position="227"/>
    </location>
</feature>
<dbReference type="STRING" id="329885.A0A4U0UG98"/>
<dbReference type="SUPFAM" id="SSF103473">
    <property type="entry name" value="MFS general substrate transporter"/>
    <property type="match status" value="1"/>
</dbReference>
<evidence type="ECO:0000256" key="2">
    <source>
        <dbReference type="ARBA" id="ARBA00022692"/>
    </source>
</evidence>
<reference evidence="7 8" key="1">
    <citation type="submission" date="2017-03" db="EMBL/GenBank/DDBJ databases">
        <title>Genomes of endolithic fungi from Antarctica.</title>
        <authorList>
            <person name="Coleine C."/>
            <person name="Masonjones S."/>
            <person name="Stajich J.E."/>
        </authorList>
    </citation>
    <scope>NUCLEOTIDE SEQUENCE [LARGE SCALE GENOMIC DNA]</scope>
    <source>
        <strain evidence="7 8">CCFEE 5311</strain>
    </source>
</reference>
<evidence type="ECO:0000256" key="4">
    <source>
        <dbReference type="ARBA" id="ARBA00023136"/>
    </source>
</evidence>
<feature type="transmembrane region" description="Helical" evidence="5">
    <location>
        <begin position="145"/>
        <end position="166"/>
    </location>
</feature>
<evidence type="ECO:0000256" key="5">
    <source>
        <dbReference type="SAM" id="Phobius"/>
    </source>
</evidence>
<sequence>MAGWGYAFRLSKQQVAEAEPPGTSRLIGHDLHRTASGHNQQGDHIVLIPPPSQSGLDPLNWPTWRKYTVLLTMSLFSFVASFGSAGVAPALPALIPEFLVFPPFGPPHPLPFSTLTHLVAVNVLLLGCSNIFWVPLASTFGRRPILLISLLLSTFTSMWCGLAGTFNSLLAARVVQGIGFGPADTIAPDTVGEVFFVHERGRAMAIYTVFLSGGSFIGGTAGAYIAGQLGYRYIFWITTAMCAAVFLLDLFLVPETLFDRQAALVAEQHPSVMGDGSYSDEKRAGVETVERTIVLGDRMTFRQSLSIGVYRGNLVQHFLDPWRSLAFPGTWVVMLHYGGLLGGLITISTIGPQLLAMPPYLWGDNVGLLGLGAVVGGLLGFLPTYFTADRLLTGRAKKESHGFAEPESRLPALFPALFLATTGIWVFGFCAANPSPHAWAGMVVGYGMVGFGIMQIPSIGFNYLIDSYHAISADCFVMTTISRAVVSFAWTFFAAQWVETAGAALPFGIFGMIMGLFALLTIPLWLYGKRMRIATAGYLPNHENH</sequence>
<comment type="subcellular location">
    <subcellularLocation>
        <location evidence="1">Membrane</location>
        <topology evidence="1">Multi-pass membrane protein</topology>
    </subcellularLocation>
</comment>
<feature type="domain" description="Major facilitator superfamily (MFS) profile" evidence="6">
    <location>
        <begin position="69"/>
        <end position="532"/>
    </location>
</feature>
<dbReference type="EMBL" id="NAJP01000078">
    <property type="protein sequence ID" value="TKA34611.1"/>
    <property type="molecule type" value="Genomic_DNA"/>
</dbReference>
<dbReference type="InterPro" id="IPR020846">
    <property type="entry name" value="MFS_dom"/>
</dbReference>
<accession>A0A4U0UG98</accession>
<keyword evidence="4 5" id="KW-0472">Membrane</keyword>
<dbReference type="PROSITE" id="PS50850">
    <property type="entry name" value="MFS"/>
    <property type="match status" value="1"/>
</dbReference>
<dbReference type="PANTHER" id="PTHR23502">
    <property type="entry name" value="MAJOR FACILITATOR SUPERFAMILY"/>
    <property type="match status" value="1"/>
</dbReference>
<proteinExistence type="predicted"/>
<dbReference type="AlphaFoldDB" id="A0A4U0UG98"/>
<feature type="transmembrane region" description="Helical" evidence="5">
    <location>
        <begin position="439"/>
        <end position="464"/>
    </location>
</feature>
<evidence type="ECO:0000313" key="7">
    <source>
        <dbReference type="EMBL" id="TKA34611.1"/>
    </source>
</evidence>
<keyword evidence="3 5" id="KW-1133">Transmembrane helix</keyword>
<evidence type="ECO:0000256" key="3">
    <source>
        <dbReference type="ARBA" id="ARBA00022989"/>
    </source>
</evidence>
<evidence type="ECO:0000313" key="8">
    <source>
        <dbReference type="Proteomes" id="UP000310066"/>
    </source>
</evidence>
<dbReference type="GO" id="GO:0005886">
    <property type="term" value="C:plasma membrane"/>
    <property type="evidence" value="ECO:0007669"/>
    <property type="project" value="TreeGrafter"/>
</dbReference>
<dbReference type="Pfam" id="PF07690">
    <property type="entry name" value="MFS_1"/>
    <property type="match status" value="1"/>
</dbReference>